<dbReference type="NCBIfam" id="NF006914">
    <property type="entry name" value="PRK09404.1"/>
    <property type="match status" value="1"/>
</dbReference>
<dbReference type="PIRSF" id="PIRSF000157">
    <property type="entry name" value="Oxoglu_dh_E1"/>
    <property type="match status" value="1"/>
</dbReference>
<dbReference type="InterPro" id="IPR031717">
    <property type="entry name" value="ODO-1/KGD_C"/>
</dbReference>
<dbReference type="FunFam" id="3.40.50.970:FF:000002">
    <property type="entry name" value="2-oxoglutarate dehydrogenase, E1 component"/>
    <property type="match status" value="1"/>
</dbReference>
<evidence type="ECO:0000256" key="17">
    <source>
        <dbReference type="ARBA" id="ARBA00023242"/>
    </source>
</evidence>
<evidence type="ECO:0000256" key="22">
    <source>
        <dbReference type="ARBA" id="ARBA00051042"/>
    </source>
</evidence>
<dbReference type="Gene3D" id="3.40.50.11610">
    <property type="entry name" value="Multifunctional 2-oxoglutarate metabolism enzyme, C-terminal domain"/>
    <property type="match status" value="1"/>
</dbReference>
<evidence type="ECO:0000256" key="2">
    <source>
        <dbReference type="ARBA" id="ARBA00001964"/>
    </source>
</evidence>
<dbReference type="InterPro" id="IPR042179">
    <property type="entry name" value="KGD_C_sf"/>
</dbReference>
<reference evidence="24" key="2">
    <citation type="submission" date="2025-08" db="UniProtKB">
        <authorList>
            <consortium name="Ensembl"/>
        </authorList>
    </citation>
    <scope>IDENTIFICATION</scope>
</reference>
<evidence type="ECO:0000256" key="19">
    <source>
        <dbReference type="ARBA" id="ARBA00040429"/>
    </source>
</evidence>
<evidence type="ECO:0000256" key="4">
    <source>
        <dbReference type="ARBA" id="ARBA00004173"/>
    </source>
</evidence>
<dbReference type="Pfam" id="PF00676">
    <property type="entry name" value="E1_dh"/>
    <property type="match status" value="1"/>
</dbReference>
<evidence type="ECO:0000256" key="13">
    <source>
        <dbReference type="ARBA" id="ARBA00023002"/>
    </source>
</evidence>
<dbReference type="Pfam" id="PF02779">
    <property type="entry name" value="Transket_pyr"/>
    <property type="match status" value="1"/>
</dbReference>
<evidence type="ECO:0000256" key="15">
    <source>
        <dbReference type="ARBA" id="ARBA00023128"/>
    </source>
</evidence>
<evidence type="ECO:0000256" key="14">
    <source>
        <dbReference type="ARBA" id="ARBA00023052"/>
    </source>
</evidence>
<dbReference type="Proteomes" id="UP000005207">
    <property type="component" value="Linkage group LG12"/>
</dbReference>
<sequence length="1010" mass="113733">MHRLRTCAARLRPLTASQAAQTVGQQRPITVTSTGGKRTFQPIRCYTAPVASEPFLNGTSSNYVEEMYYAWLENPKSVHKSWDVFFRNANAGAPPGAAYQSPLRLSAASGLVAPQLSSLVGAQPNVEKLVEDHLAVQSLIRAYQIRGHHVAQLDPLGIMDADLDSCVPTDIITSSDKLGFYGLEESDLEKVFRLPTTTFIGGSESVLPLKEIIRRLEMAYCQHIGVEFMFINDLDQCQWIRQKFETPGVMQFTLEEKRTLLARMVRSTRFEEFLQKKWSAEKRFGLEGCESLIPALKTIIDKSSENGVENVIMGMPHRGRLNVLANVIRKELEQIFCQFDSKLEAADEGSGDVKYHLGMYHRRINRVTDRNITLSLVANPSHLEAVDPVVQGKTKAEQFYCGDTDGKRVMSILLHGDAAFAGQGIVYETFHLSDLPSYTTHGTVHVVVNNQIGFTTDPRMARSSPYPTDVARVVNAPIFHVNVAAEWRATFHKDVVVDLVCYRRMGHNEMDEPMFTQPLMYKQIKKQKPVLQKYAEKLIAEGAVSRQEYEVGLIAKYDKICEEAYARSKDEKILHIKHWLDSPWPGFFTLDGQPKSMSCPSTGLTEDNLNHIGQAASSVPVEDFTIHGGLSRILKGRAEMVKNRMVDWALGEYMAFGSLLKEGIHIRLSGQDVERGTFSHRHHVLHDQNVDKRTCIPMNHLSPDQAPYTVCNSSLSEYGVLGFELGFAMASPNALILWEAQFGDFQNTAQCIIDQFICAGQAKWVRQNGIVLLLPHGLEGMGPEHSSARPERFLQMCNDDPDVLPNITEDLAVRQLYDCNWIVVNCSTPANYFHVLRRQILLPFRKPLIIFTPKSLLRHPEARSSFDEMLPGNASTHTSDSYSKVALVTVWRGLQDYRIRNAAAVGGQQAVTAHRLSPQLSPFPFDQVKAETERFPNADLVWCQEEHKNQGYYDYVKPRIRTTTQKAKPVWYAGRDPAAAPATGNKNTHLIELRRFLDTAFHLDAFRDQQ</sequence>
<dbReference type="GO" id="GO:0005634">
    <property type="term" value="C:nucleus"/>
    <property type="evidence" value="ECO:0007669"/>
    <property type="project" value="UniProtKB-SubCell"/>
</dbReference>
<keyword evidence="17" id="KW-0539">Nucleus</keyword>
<dbReference type="Pfam" id="PF16078">
    <property type="entry name" value="2-oxogl_dehyd_N"/>
    <property type="match status" value="1"/>
</dbReference>
<comment type="catalytic activity">
    <reaction evidence="22">
        <text>N(6)-[(R)-lipoyl]-L-lysyl-[protein] + 2-oxoglutarate + H(+) = N(6)-[(R)-S(8)-succinyldihydrolipoyl]-L-lysyl-[protein] + CO2</text>
        <dbReference type="Rhea" id="RHEA:12188"/>
        <dbReference type="Rhea" id="RHEA-COMP:10474"/>
        <dbReference type="Rhea" id="RHEA-COMP:20092"/>
        <dbReference type="ChEBI" id="CHEBI:15378"/>
        <dbReference type="ChEBI" id="CHEBI:16526"/>
        <dbReference type="ChEBI" id="CHEBI:16810"/>
        <dbReference type="ChEBI" id="CHEBI:83099"/>
        <dbReference type="ChEBI" id="CHEBI:83120"/>
        <dbReference type="EC" id="1.2.4.2"/>
    </reaction>
    <physiologicalReaction direction="left-to-right" evidence="22">
        <dbReference type="Rhea" id="RHEA:12189"/>
    </physiologicalReaction>
</comment>
<evidence type="ECO:0000256" key="6">
    <source>
        <dbReference type="ARBA" id="ARBA00012280"/>
    </source>
</evidence>
<dbReference type="Pfam" id="PF16870">
    <property type="entry name" value="OxoGdeHyase_C"/>
    <property type="match status" value="1"/>
</dbReference>
<dbReference type="GO" id="GO:0046872">
    <property type="term" value="F:metal ion binding"/>
    <property type="evidence" value="ECO:0007669"/>
    <property type="project" value="UniProtKB-KW"/>
</dbReference>
<dbReference type="FunFam" id="1.10.287.1150:FF:000001">
    <property type="entry name" value="2-oxoglutarate dehydrogenase, mitochondrial isoform X1"/>
    <property type="match status" value="1"/>
</dbReference>
<dbReference type="SUPFAM" id="SSF52518">
    <property type="entry name" value="Thiamin diphosphate-binding fold (THDP-binding)"/>
    <property type="match status" value="2"/>
</dbReference>
<keyword evidence="8" id="KW-0479">Metal-binding</keyword>
<keyword evidence="9" id="KW-0106">Calcium</keyword>
<reference evidence="25" key="1">
    <citation type="submission" date="2012-01" db="EMBL/GenBank/DDBJ databases">
        <title>The Genome Sequence of Oreochromis niloticus (Nile Tilapia).</title>
        <authorList>
            <consortium name="Broad Institute Genome Assembly Team"/>
            <consortium name="Broad Institute Sequencing Platform"/>
            <person name="Di Palma F."/>
            <person name="Johnson J."/>
            <person name="Lander E.S."/>
            <person name="Lindblad-Toh K."/>
        </authorList>
    </citation>
    <scope>NUCLEOTIDE SEQUENCE [LARGE SCALE GENOMIC DNA]</scope>
</reference>
<keyword evidence="12" id="KW-0809">Transit peptide</keyword>
<evidence type="ECO:0000313" key="24">
    <source>
        <dbReference type="Ensembl" id="ENSONIP00000078107.1"/>
    </source>
</evidence>
<dbReference type="GO" id="GO:0045252">
    <property type="term" value="C:oxoglutarate dehydrogenase complex"/>
    <property type="evidence" value="ECO:0007669"/>
    <property type="project" value="TreeGrafter"/>
</dbReference>
<dbReference type="InterPro" id="IPR032106">
    <property type="entry name" value="2-oxogl_dehyd_N"/>
</dbReference>
<dbReference type="Gene3D" id="3.40.50.12470">
    <property type="match status" value="1"/>
</dbReference>
<evidence type="ECO:0000256" key="9">
    <source>
        <dbReference type="ARBA" id="ARBA00022837"/>
    </source>
</evidence>
<dbReference type="GO" id="GO:0006096">
    <property type="term" value="P:glycolytic process"/>
    <property type="evidence" value="ECO:0007669"/>
    <property type="project" value="UniProtKB-KW"/>
</dbReference>
<dbReference type="InterPro" id="IPR029061">
    <property type="entry name" value="THDP-binding"/>
</dbReference>
<organism evidence="24 25">
    <name type="scientific">Oreochromis niloticus</name>
    <name type="common">Nile tilapia</name>
    <name type="synonym">Tilapia nilotica</name>
    <dbReference type="NCBI Taxonomy" id="8128"/>
    <lineage>
        <taxon>Eukaryota</taxon>
        <taxon>Metazoa</taxon>
        <taxon>Chordata</taxon>
        <taxon>Craniata</taxon>
        <taxon>Vertebrata</taxon>
        <taxon>Euteleostomi</taxon>
        <taxon>Actinopterygii</taxon>
        <taxon>Neopterygii</taxon>
        <taxon>Teleostei</taxon>
        <taxon>Neoteleostei</taxon>
        <taxon>Acanthomorphata</taxon>
        <taxon>Ovalentaria</taxon>
        <taxon>Cichlomorphae</taxon>
        <taxon>Cichliformes</taxon>
        <taxon>Cichlidae</taxon>
        <taxon>African cichlids</taxon>
        <taxon>Pseudocrenilabrinae</taxon>
        <taxon>Oreochromini</taxon>
        <taxon>Oreochromis</taxon>
    </lineage>
</organism>
<evidence type="ECO:0000259" key="23">
    <source>
        <dbReference type="SMART" id="SM00861"/>
    </source>
</evidence>
<evidence type="ECO:0000256" key="16">
    <source>
        <dbReference type="ARBA" id="ARBA00023152"/>
    </source>
</evidence>
<evidence type="ECO:0000256" key="21">
    <source>
        <dbReference type="ARBA" id="ARBA00042799"/>
    </source>
</evidence>
<dbReference type="NCBIfam" id="TIGR00239">
    <property type="entry name" value="2oxo_dh_E1"/>
    <property type="match status" value="1"/>
</dbReference>
<dbReference type="Gene3D" id="3.40.50.970">
    <property type="match status" value="1"/>
</dbReference>
<keyword evidence="7" id="KW-1017">Isopeptide bond</keyword>
<keyword evidence="11" id="KW-0832">Ubl conjugation</keyword>
<dbReference type="InterPro" id="IPR001017">
    <property type="entry name" value="DH_E1"/>
</dbReference>
<name>A0A669F020_ORENI</name>
<evidence type="ECO:0000256" key="20">
    <source>
        <dbReference type="ARBA" id="ARBA00041946"/>
    </source>
</evidence>
<dbReference type="GO" id="GO:0030976">
    <property type="term" value="F:thiamine pyrophosphate binding"/>
    <property type="evidence" value="ECO:0007669"/>
    <property type="project" value="InterPro"/>
</dbReference>
<evidence type="ECO:0000256" key="5">
    <source>
        <dbReference type="ARBA" id="ARBA00006936"/>
    </source>
</evidence>
<evidence type="ECO:0000256" key="10">
    <source>
        <dbReference type="ARBA" id="ARBA00022842"/>
    </source>
</evidence>
<evidence type="ECO:0000256" key="3">
    <source>
        <dbReference type="ARBA" id="ARBA00004123"/>
    </source>
</evidence>
<accession>A0A669F020</accession>
<evidence type="ECO:0000256" key="11">
    <source>
        <dbReference type="ARBA" id="ARBA00022843"/>
    </source>
</evidence>
<evidence type="ECO:0000256" key="8">
    <source>
        <dbReference type="ARBA" id="ARBA00022723"/>
    </source>
</evidence>
<keyword evidence="13" id="KW-0560">Oxidoreductase</keyword>
<protein>
    <recommendedName>
        <fullName evidence="19">2-oxoglutarate dehydrogenase complex component E1</fullName>
        <ecNumber evidence="6">1.2.4.2</ecNumber>
    </recommendedName>
    <alternativeName>
        <fullName evidence="20">2-oxoglutarate dehydrogenase, mitochondrial</fullName>
    </alternativeName>
    <alternativeName>
        <fullName evidence="18">Alpha-ketoglutarate dehydrogenase</fullName>
    </alternativeName>
    <alternativeName>
        <fullName evidence="21">Thiamine diphosphate (ThDP)-dependent 2-oxoglutarate dehydrogenase</fullName>
    </alternativeName>
</protein>
<dbReference type="NCBIfam" id="NF008907">
    <property type="entry name" value="PRK12270.1"/>
    <property type="match status" value="1"/>
</dbReference>
<dbReference type="CDD" id="cd02016">
    <property type="entry name" value="TPP_E1_OGDC_like"/>
    <property type="match status" value="1"/>
</dbReference>
<dbReference type="GO" id="GO:0004591">
    <property type="term" value="F:oxoglutarate dehydrogenase (succinyl-transferring) activity"/>
    <property type="evidence" value="ECO:0007669"/>
    <property type="project" value="UniProtKB-EC"/>
</dbReference>
<dbReference type="Gene3D" id="1.10.287.1150">
    <property type="entry name" value="TPP helical domain"/>
    <property type="match status" value="1"/>
</dbReference>
<keyword evidence="15" id="KW-0496">Mitochondrion</keyword>
<evidence type="ECO:0000256" key="12">
    <source>
        <dbReference type="ARBA" id="ARBA00022946"/>
    </source>
</evidence>
<gene>
    <name evidence="24" type="primary">OGDH</name>
</gene>
<keyword evidence="10" id="KW-0460">Magnesium</keyword>
<proteinExistence type="inferred from homology"/>
<dbReference type="InterPro" id="IPR011603">
    <property type="entry name" value="2oxoglutarate_DH_E1"/>
</dbReference>
<evidence type="ECO:0000256" key="7">
    <source>
        <dbReference type="ARBA" id="ARBA00022499"/>
    </source>
</evidence>
<dbReference type="InterPro" id="IPR005475">
    <property type="entry name" value="Transketolase-like_Pyr-bd"/>
</dbReference>
<dbReference type="GeneTree" id="ENSGT00950000183125"/>
<dbReference type="SMART" id="SM00861">
    <property type="entry name" value="Transket_pyr"/>
    <property type="match status" value="1"/>
</dbReference>
<keyword evidence="16" id="KW-0324">Glycolysis</keyword>
<feature type="domain" description="Transketolase-like pyrimidine-binding" evidence="23">
    <location>
        <begin position="646"/>
        <end position="859"/>
    </location>
</feature>
<evidence type="ECO:0000256" key="18">
    <source>
        <dbReference type="ARBA" id="ARBA00030680"/>
    </source>
</evidence>
<dbReference type="Ensembl" id="ENSONIT00000065340.1">
    <property type="protein sequence ID" value="ENSONIP00000078107.1"/>
    <property type="gene ID" value="ENSONIG00000000590.2"/>
</dbReference>
<comment type="cofactor">
    <cofactor evidence="1">
        <name>Mg(2+)</name>
        <dbReference type="ChEBI" id="CHEBI:18420"/>
    </cofactor>
</comment>
<dbReference type="GO" id="GO:0006099">
    <property type="term" value="P:tricarboxylic acid cycle"/>
    <property type="evidence" value="ECO:0007669"/>
    <property type="project" value="TreeGrafter"/>
</dbReference>
<dbReference type="EC" id="1.2.4.2" evidence="6"/>
<evidence type="ECO:0000313" key="25">
    <source>
        <dbReference type="Proteomes" id="UP000005207"/>
    </source>
</evidence>
<dbReference type="GO" id="GO:0005739">
    <property type="term" value="C:mitochondrion"/>
    <property type="evidence" value="ECO:0007669"/>
    <property type="project" value="UniProtKB-SubCell"/>
</dbReference>
<comment type="cofactor">
    <cofactor evidence="2">
        <name>thiamine diphosphate</name>
        <dbReference type="ChEBI" id="CHEBI:58937"/>
    </cofactor>
</comment>
<dbReference type="PANTHER" id="PTHR23152:SF7">
    <property type="entry name" value="2-OXOGLUTARATE DEHYDROGENASE COMPLEX COMPONENT E1"/>
    <property type="match status" value="1"/>
</dbReference>
<keyword evidence="25" id="KW-1185">Reference proteome</keyword>
<comment type="subcellular location">
    <subcellularLocation>
        <location evidence="4">Mitochondrion</location>
    </subcellularLocation>
    <subcellularLocation>
        <location evidence="3">Nucleus</location>
    </subcellularLocation>
</comment>
<dbReference type="AlphaFoldDB" id="A0A669F020"/>
<evidence type="ECO:0000256" key="1">
    <source>
        <dbReference type="ARBA" id="ARBA00001946"/>
    </source>
</evidence>
<dbReference type="FunFam" id="3.40.50.12470:FF:000007">
    <property type="entry name" value="2-oxoglutarate dehydrogenase e1 mitochondrial"/>
    <property type="match status" value="1"/>
</dbReference>
<dbReference type="PANTHER" id="PTHR23152">
    <property type="entry name" value="2-OXOGLUTARATE DEHYDROGENASE"/>
    <property type="match status" value="1"/>
</dbReference>
<keyword evidence="14" id="KW-0786">Thiamine pyrophosphate</keyword>
<comment type="similarity">
    <text evidence="5">Belongs to the alpha-ketoglutarate dehydrogenase family.</text>
</comment>
<reference evidence="24" key="3">
    <citation type="submission" date="2025-09" db="UniProtKB">
        <authorList>
            <consortium name="Ensembl"/>
        </authorList>
    </citation>
    <scope>IDENTIFICATION</scope>
</reference>